<evidence type="ECO:0000313" key="2">
    <source>
        <dbReference type="EMBL" id="GIC90282.1"/>
    </source>
</evidence>
<evidence type="ECO:0000313" key="3">
    <source>
        <dbReference type="Proteomes" id="UP000036893"/>
    </source>
</evidence>
<gene>
    <name evidence="2" type="ORF">Aud_006716</name>
</gene>
<dbReference type="EMBL" id="BBXM02000004">
    <property type="protein sequence ID" value="GIC90282.1"/>
    <property type="molecule type" value="Genomic_DNA"/>
</dbReference>
<dbReference type="AlphaFoldDB" id="A0A8E0UYA0"/>
<dbReference type="Proteomes" id="UP000036893">
    <property type="component" value="Unassembled WGS sequence"/>
</dbReference>
<dbReference type="GeneID" id="66994193"/>
<evidence type="ECO:0000256" key="1">
    <source>
        <dbReference type="SAM" id="MobiDB-lite"/>
    </source>
</evidence>
<feature type="compositionally biased region" description="Pro residues" evidence="1">
    <location>
        <begin position="1"/>
        <end position="16"/>
    </location>
</feature>
<sequence length="87" mass="9884">MPAQPSPGPYPAYPRPPRVRPRVRRPDSPRPSMILMNNENQDEHSRLHYQDAQMLPGGRLPAEDEPEQLPPYEPAPPPYSPIHGNDD</sequence>
<reference evidence="2" key="2">
    <citation type="submission" date="2021-01" db="EMBL/GenBank/DDBJ databases">
        <title>Pan-genome distribution and transcriptional activeness of fungal secondary metabolism genes in Aspergillus section Fumigati.</title>
        <authorList>
            <person name="Takahashi H."/>
            <person name="Umemura M."/>
            <person name="Ninomiya A."/>
            <person name="Kusuya Y."/>
            <person name="Urayama S."/>
            <person name="Shimizu M."/>
            <person name="Watanabe A."/>
            <person name="Kamei K."/>
            <person name="Yaguchi T."/>
            <person name="Hagiwara D."/>
        </authorList>
    </citation>
    <scope>NUCLEOTIDE SEQUENCE</scope>
    <source>
        <strain evidence="2">IFM 46973</strain>
    </source>
</reference>
<feature type="compositionally biased region" description="Pro residues" evidence="1">
    <location>
        <begin position="68"/>
        <end position="80"/>
    </location>
</feature>
<dbReference type="RefSeq" id="XP_043147548.1">
    <property type="nucleotide sequence ID" value="XM_043291613.1"/>
</dbReference>
<protein>
    <submittedName>
        <fullName evidence="2">Uncharacterized protein</fullName>
    </submittedName>
</protein>
<name>A0A8E0UYA0_9EURO</name>
<reference evidence="2" key="1">
    <citation type="journal article" date="2015" name="Genome Announc.">
        <title>Draft Genome Sequence of the Pathogenic Filamentous Fungus Aspergillus udagawae Strain IFM 46973T.</title>
        <authorList>
            <person name="Kusuya Y."/>
            <person name="Takahashi-Nakaguchi A."/>
            <person name="Takahashi H."/>
            <person name="Yaguchi T."/>
        </authorList>
    </citation>
    <scope>NUCLEOTIDE SEQUENCE</scope>
    <source>
        <strain evidence="2">IFM 46973</strain>
    </source>
</reference>
<feature type="region of interest" description="Disordered" evidence="1">
    <location>
        <begin position="1"/>
        <end position="87"/>
    </location>
</feature>
<comment type="caution">
    <text evidence="2">The sequence shown here is derived from an EMBL/GenBank/DDBJ whole genome shotgun (WGS) entry which is preliminary data.</text>
</comment>
<organism evidence="2 3">
    <name type="scientific">Aspergillus udagawae</name>
    <dbReference type="NCBI Taxonomy" id="91492"/>
    <lineage>
        <taxon>Eukaryota</taxon>
        <taxon>Fungi</taxon>
        <taxon>Dikarya</taxon>
        <taxon>Ascomycota</taxon>
        <taxon>Pezizomycotina</taxon>
        <taxon>Eurotiomycetes</taxon>
        <taxon>Eurotiomycetidae</taxon>
        <taxon>Eurotiales</taxon>
        <taxon>Aspergillaceae</taxon>
        <taxon>Aspergillus</taxon>
        <taxon>Aspergillus subgen. Fumigati</taxon>
    </lineage>
</organism>
<proteinExistence type="predicted"/>
<accession>A0A8E0UYA0</accession>